<keyword evidence="5" id="KW-1185">Reference proteome</keyword>
<keyword evidence="2" id="KW-0677">Repeat</keyword>
<feature type="repeat" description="WD" evidence="3">
    <location>
        <begin position="52"/>
        <end position="86"/>
    </location>
</feature>
<dbReference type="InterPro" id="IPR001680">
    <property type="entry name" value="WD40_rpt"/>
</dbReference>
<evidence type="ECO:0000256" key="1">
    <source>
        <dbReference type="ARBA" id="ARBA00022574"/>
    </source>
</evidence>
<protein>
    <submittedName>
        <fullName evidence="4">Uncharacterized protein</fullName>
    </submittedName>
</protein>
<gene>
    <name evidence="4" type="ORF">KFK09_002504</name>
</gene>
<dbReference type="Proteomes" id="UP000829196">
    <property type="component" value="Unassembled WGS sequence"/>
</dbReference>
<dbReference type="Gene3D" id="2.130.10.10">
    <property type="entry name" value="YVTN repeat-like/Quinoprotein amine dehydrogenase"/>
    <property type="match status" value="1"/>
</dbReference>
<sequence length="179" mass="19388">MNMNDSDEGEVFLDKDDIIHEISIDEEELPDWDDEEIDFDVCVEADDSFYVFKGHTDELYSVACSPIDASLVATGGKDDRGFMWKVGSQYSSLELQVLLGLAICTVYNTCCGAHRSTLSNESHGHTGFASSVGILFNIRCCSALGPSLFASDFVPAGSQVAPGALREGNNISYLSYSSS</sequence>
<reference evidence="4" key="1">
    <citation type="journal article" date="2022" name="Front. Genet.">
        <title>Chromosome-Scale Assembly of the Dendrobium nobile Genome Provides Insights Into the Molecular Mechanism of the Biosynthesis of the Medicinal Active Ingredient of Dendrobium.</title>
        <authorList>
            <person name="Xu Q."/>
            <person name="Niu S.-C."/>
            <person name="Li K.-L."/>
            <person name="Zheng P.-J."/>
            <person name="Zhang X.-J."/>
            <person name="Jia Y."/>
            <person name="Liu Y."/>
            <person name="Niu Y.-X."/>
            <person name="Yu L.-H."/>
            <person name="Chen D.-F."/>
            <person name="Zhang G.-Q."/>
        </authorList>
    </citation>
    <scope>NUCLEOTIDE SEQUENCE</scope>
    <source>
        <tissue evidence="4">Leaf</tissue>
    </source>
</reference>
<dbReference type="InterPro" id="IPR015943">
    <property type="entry name" value="WD40/YVTN_repeat-like_dom_sf"/>
</dbReference>
<dbReference type="InterPro" id="IPR036322">
    <property type="entry name" value="WD40_repeat_dom_sf"/>
</dbReference>
<dbReference type="InterPro" id="IPR051179">
    <property type="entry name" value="WD_repeat_multifunction"/>
</dbReference>
<evidence type="ECO:0000256" key="2">
    <source>
        <dbReference type="ARBA" id="ARBA00022737"/>
    </source>
</evidence>
<name>A0A8T3C1K1_DENNO</name>
<organism evidence="4 5">
    <name type="scientific">Dendrobium nobile</name>
    <name type="common">Orchid</name>
    <dbReference type="NCBI Taxonomy" id="94219"/>
    <lineage>
        <taxon>Eukaryota</taxon>
        <taxon>Viridiplantae</taxon>
        <taxon>Streptophyta</taxon>
        <taxon>Embryophyta</taxon>
        <taxon>Tracheophyta</taxon>
        <taxon>Spermatophyta</taxon>
        <taxon>Magnoliopsida</taxon>
        <taxon>Liliopsida</taxon>
        <taxon>Asparagales</taxon>
        <taxon>Orchidaceae</taxon>
        <taxon>Epidendroideae</taxon>
        <taxon>Malaxideae</taxon>
        <taxon>Dendrobiinae</taxon>
        <taxon>Dendrobium</taxon>
    </lineage>
</organism>
<dbReference type="PANTHER" id="PTHR19857">
    <property type="entry name" value="MITOCHONDRIAL DIVISION PROTEIN 1-RELATED"/>
    <property type="match status" value="1"/>
</dbReference>
<dbReference type="PROSITE" id="PS50082">
    <property type="entry name" value="WD_REPEATS_2"/>
    <property type="match status" value="1"/>
</dbReference>
<dbReference type="OrthoDB" id="1627116at2759"/>
<dbReference type="PANTHER" id="PTHR19857:SF8">
    <property type="entry name" value="ANGIO-ASSOCIATED MIGRATORY CELL PROTEIN"/>
    <property type="match status" value="1"/>
</dbReference>
<comment type="caution">
    <text evidence="4">The sequence shown here is derived from an EMBL/GenBank/DDBJ whole genome shotgun (WGS) entry which is preliminary data.</text>
</comment>
<evidence type="ECO:0000313" key="5">
    <source>
        <dbReference type="Proteomes" id="UP000829196"/>
    </source>
</evidence>
<dbReference type="EMBL" id="JAGYWB010000003">
    <property type="protein sequence ID" value="KAI0526911.1"/>
    <property type="molecule type" value="Genomic_DNA"/>
</dbReference>
<proteinExistence type="predicted"/>
<dbReference type="AlphaFoldDB" id="A0A8T3C1K1"/>
<accession>A0A8T3C1K1</accession>
<evidence type="ECO:0000256" key="3">
    <source>
        <dbReference type="PROSITE-ProRule" id="PRU00221"/>
    </source>
</evidence>
<keyword evidence="1 3" id="KW-0853">WD repeat</keyword>
<dbReference type="SUPFAM" id="SSF50978">
    <property type="entry name" value="WD40 repeat-like"/>
    <property type="match status" value="1"/>
</dbReference>
<evidence type="ECO:0000313" key="4">
    <source>
        <dbReference type="EMBL" id="KAI0526911.1"/>
    </source>
</evidence>